<evidence type="ECO:0000313" key="2">
    <source>
        <dbReference type="EMBL" id="OSS43478.1"/>
    </source>
</evidence>
<protein>
    <submittedName>
        <fullName evidence="2">Uncharacterized protein</fullName>
    </submittedName>
</protein>
<sequence>MTPTLQFEPEDTAEDIARMGAVQAADDALDASERAIYGCIHDEYEPVEAFVAKSPQDALIWICKNSSRSALLKLVKDVYENPQRYSSKRRPAQGAEAAAEAEGNTSASMADRSTKPMQSQGVKRTHDGGEKREKTTKQTEKALVKKMNLALAQSIASAEDWESAKLPETLSVEEQKYYNFAKSRFPGAGLSTVTQMISKAAAVGSMEAFRDWQDILKIWKRQHSGGRKLFHRVARERFKYKVADAQKSRVDSIADEMRQRWKLDALYEEYAALEKEMRELDSGTGRRGRRYDSVAKEHLFRIAYETDDGHMPTKQTNPELWTDFGQLLDWGKRWNTLKVLTGSVGIFGLLPKNAIVNAWIERQLTQTRVGQWMGMVLACNPDVPLIAARIEPLFLACMEESEPPSEFMFLERLEDYHISRPLTLFNSVSELESTQGGGSTQGSVQVVEDTDVDS</sequence>
<feature type="region of interest" description="Disordered" evidence="1">
    <location>
        <begin position="433"/>
        <end position="454"/>
    </location>
</feature>
<proteinExistence type="predicted"/>
<gene>
    <name evidence="2" type="ORF">B5807_11957</name>
</gene>
<organism evidence="2 3">
    <name type="scientific">Epicoccum nigrum</name>
    <name type="common">Soil fungus</name>
    <name type="synonym">Epicoccum purpurascens</name>
    <dbReference type="NCBI Taxonomy" id="105696"/>
    <lineage>
        <taxon>Eukaryota</taxon>
        <taxon>Fungi</taxon>
        <taxon>Dikarya</taxon>
        <taxon>Ascomycota</taxon>
        <taxon>Pezizomycotina</taxon>
        <taxon>Dothideomycetes</taxon>
        <taxon>Pleosporomycetidae</taxon>
        <taxon>Pleosporales</taxon>
        <taxon>Pleosporineae</taxon>
        <taxon>Didymellaceae</taxon>
        <taxon>Epicoccum</taxon>
    </lineage>
</organism>
<accession>A0A1Y2LKT0</accession>
<reference evidence="2 3" key="1">
    <citation type="journal article" date="2017" name="Genome Announc.">
        <title>Genome sequence of the saprophytic ascomycete Epicoccum nigrum ICMP 19927 strain isolated from New Zealand.</title>
        <authorList>
            <person name="Fokin M."/>
            <person name="Fleetwood D."/>
            <person name="Weir B.S."/>
            <person name="Villas-Boas S.G."/>
        </authorList>
    </citation>
    <scope>NUCLEOTIDE SEQUENCE [LARGE SCALE GENOMIC DNA]</scope>
    <source>
        <strain evidence="2 3">ICMP 19927</strain>
    </source>
</reference>
<feature type="region of interest" description="Disordered" evidence="1">
    <location>
        <begin position="83"/>
        <end position="140"/>
    </location>
</feature>
<dbReference type="EMBL" id="KZ107865">
    <property type="protein sequence ID" value="OSS43478.1"/>
    <property type="molecule type" value="Genomic_DNA"/>
</dbReference>
<feature type="compositionally biased region" description="Basic and acidic residues" evidence="1">
    <location>
        <begin position="124"/>
        <end position="140"/>
    </location>
</feature>
<dbReference type="InParanoid" id="A0A1Y2LKT0"/>
<evidence type="ECO:0000256" key="1">
    <source>
        <dbReference type="SAM" id="MobiDB-lite"/>
    </source>
</evidence>
<dbReference type="AlphaFoldDB" id="A0A1Y2LKT0"/>
<keyword evidence="3" id="KW-1185">Reference proteome</keyword>
<evidence type="ECO:0000313" key="3">
    <source>
        <dbReference type="Proteomes" id="UP000193240"/>
    </source>
</evidence>
<dbReference type="Proteomes" id="UP000193240">
    <property type="component" value="Unassembled WGS sequence"/>
</dbReference>
<name>A0A1Y2LKT0_EPING</name>